<evidence type="ECO:0000313" key="1">
    <source>
        <dbReference type="EnsemblMetazoa" id="XP_003426464"/>
    </source>
</evidence>
<sequence length="150" mass="17103">MGLRKDIFWRTLSSEETNSQTRKMRVLYLSAIFCFLAYLEYARATPYADPFAEPDPGLGKQVGEFCNSTMTSATSHKDFCKHVSKKVVDKVHRICQKAVDIVCKFFKEKSKKRKKCLKWLEENVCLTFSGKTTTESVSTETKAPLAELKA</sequence>
<dbReference type="AlphaFoldDB" id="A0A7M7GM16"/>
<dbReference type="KEGG" id="nvi:100679170"/>
<reference evidence="1" key="1">
    <citation type="submission" date="2021-01" db="UniProtKB">
        <authorList>
            <consortium name="EnsemblMetazoa"/>
        </authorList>
    </citation>
    <scope>IDENTIFICATION</scope>
</reference>
<organism evidence="1 2">
    <name type="scientific">Nasonia vitripennis</name>
    <name type="common">Parasitic wasp</name>
    <dbReference type="NCBI Taxonomy" id="7425"/>
    <lineage>
        <taxon>Eukaryota</taxon>
        <taxon>Metazoa</taxon>
        <taxon>Ecdysozoa</taxon>
        <taxon>Arthropoda</taxon>
        <taxon>Hexapoda</taxon>
        <taxon>Insecta</taxon>
        <taxon>Pterygota</taxon>
        <taxon>Neoptera</taxon>
        <taxon>Endopterygota</taxon>
        <taxon>Hymenoptera</taxon>
        <taxon>Apocrita</taxon>
        <taxon>Proctotrupomorpha</taxon>
        <taxon>Chalcidoidea</taxon>
        <taxon>Pteromalidae</taxon>
        <taxon>Pteromalinae</taxon>
        <taxon>Nasonia</taxon>
    </lineage>
</organism>
<dbReference type="InParanoid" id="A0A7M7GM16"/>
<proteinExistence type="predicted"/>
<dbReference type="EnsemblMetazoa" id="XM_003426416">
    <property type="protein sequence ID" value="XP_003426464"/>
    <property type="gene ID" value="LOC100679170"/>
</dbReference>
<dbReference type="RefSeq" id="XP_003426464.3">
    <property type="nucleotide sequence ID" value="XM_003426416.3"/>
</dbReference>
<evidence type="ECO:0000313" key="2">
    <source>
        <dbReference type="Proteomes" id="UP000002358"/>
    </source>
</evidence>
<dbReference type="SMR" id="A0A7M7GM16"/>
<name>A0A7M7GM16_NASVI</name>
<dbReference type="GeneID" id="100679170"/>
<keyword evidence="2" id="KW-1185">Reference proteome</keyword>
<accession>A0A7M7GM16</accession>
<protein>
    <submittedName>
        <fullName evidence="1">Uncharacterized protein</fullName>
    </submittedName>
</protein>
<dbReference type="Proteomes" id="UP000002358">
    <property type="component" value="Chromosome 4"/>
</dbReference>